<dbReference type="Gene3D" id="2.30.39.10">
    <property type="entry name" value="Alpha-1-antitrypsin, domain 1"/>
    <property type="match status" value="1"/>
</dbReference>
<dbReference type="Pfam" id="PF00079">
    <property type="entry name" value="Serpin"/>
    <property type="match status" value="1"/>
</dbReference>
<dbReference type="VEuPathDB" id="VectorBase:RSAN_053387"/>
<evidence type="ECO:0000313" key="10">
    <source>
        <dbReference type="Proteomes" id="UP000821837"/>
    </source>
</evidence>
<name>A0A9D4PZK2_RHISA</name>
<keyword evidence="5" id="KW-0722">Serine protease inhibitor</keyword>
<accession>A0A9D4PZK2</accession>
<evidence type="ECO:0000256" key="6">
    <source>
        <dbReference type="ARBA" id="ARBA00023180"/>
    </source>
</evidence>
<dbReference type="SUPFAM" id="SSF56574">
    <property type="entry name" value="Serpins"/>
    <property type="match status" value="1"/>
</dbReference>
<comment type="subcellular location">
    <subcellularLocation>
        <location evidence="1">Secreted</location>
    </subcellularLocation>
</comment>
<dbReference type="PROSITE" id="PS00284">
    <property type="entry name" value="SERPIN"/>
    <property type="match status" value="1"/>
</dbReference>
<sequence length="703" mass="79375">MLSTTYCDALLKFTIRMYQHLQSKNMENENVVCSPFSVTCALAMLAGGAGSTTSKQIFALLNLKASKYKIREHFCSLLTMLSGCAPDATFFVANRLYSDKRFPVRSSYVVLLESSYRATLKTVDFTSGHEAVRREANAWISEQTASKVRDMLRPGSVDSRTALVLTSAISFKSFWQFPFPPVNTILQNFRIDAKTNVRVNMMFTDSSFKVGHSEELGARALEIPYRGQKASMVILLPDEVEGLYCLEESMTWTRISMLLANMRLVQDVQVSLPKFKLDYTLPLKETLEDLGVMDLFTPGEADLSGIFESGRPAVSEIIHKAVVEVNEEGTEPTASMASAVIESAGKVAAQAMRFTVDHPFMFLIKSNEPDVILFMGSVRKLTLLQEARETAVDGPLPITGNCNVPHAAWGYGYETPKGATAYVQTPTSPDLTFTKNVDSARWHNTEEDLVSDHSVIEIQEGTKGKKHRLVSWDAFRKVRKEQNRDSAAVEDIDSWTAALKRDIETATREVPPEAELEVIDSKLLHTWEAKRSLQDRWKCQRHNRTLRSRIARLSRDMEEHARRKAHAHKINKLLHDYKGTSADILDDVQSRYFQSRSPIAHSAYAWEGEATLEDYTTTPLHRNAVPKRARERHARKTRLCGLDPFTLRAGDCVSDVDFWPRVDISNIHEYLALRTSFITREQLKSRKALEGDSFVTSGWVREP</sequence>
<dbReference type="SMART" id="SM00093">
    <property type="entry name" value="SERPIN"/>
    <property type="match status" value="1"/>
</dbReference>
<dbReference type="InterPro" id="IPR000215">
    <property type="entry name" value="Serpin_fam"/>
</dbReference>
<keyword evidence="4" id="KW-0646">Protease inhibitor</keyword>
<gene>
    <name evidence="9" type="ORF">HPB52_012150</name>
</gene>
<dbReference type="InterPro" id="IPR036186">
    <property type="entry name" value="Serpin_sf"/>
</dbReference>
<dbReference type="PANTHER" id="PTHR11461:SF211">
    <property type="entry name" value="GH10112P-RELATED"/>
    <property type="match status" value="1"/>
</dbReference>
<protein>
    <recommendedName>
        <fullName evidence="8">Serpin domain-containing protein</fullName>
    </recommendedName>
</protein>
<proteinExistence type="inferred from homology"/>
<evidence type="ECO:0000256" key="7">
    <source>
        <dbReference type="RuleBase" id="RU000411"/>
    </source>
</evidence>
<dbReference type="GO" id="GO:0005615">
    <property type="term" value="C:extracellular space"/>
    <property type="evidence" value="ECO:0007669"/>
    <property type="project" value="InterPro"/>
</dbReference>
<reference evidence="9" key="1">
    <citation type="journal article" date="2020" name="Cell">
        <title>Large-Scale Comparative Analyses of Tick Genomes Elucidate Their Genetic Diversity and Vector Capacities.</title>
        <authorList>
            <consortium name="Tick Genome and Microbiome Consortium (TIGMIC)"/>
            <person name="Jia N."/>
            <person name="Wang J."/>
            <person name="Shi W."/>
            <person name="Du L."/>
            <person name="Sun Y."/>
            <person name="Zhan W."/>
            <person name="Jiang J.F."/>
            <person name="Wang Q."/>
            <person name="Zhang B."/>
            <person name="Ji P."/>
            <person name="Bell-Sakyi L."/>
            <person name="Cui X.M."/>
            <person name="Yuan T.T."/>
            <person name="Jiang B.G."/>
            <person name="Yang W.F."/>
            <person name="Lam T.T."/>
            <person name="Chang Q.C."/>
            <person name="Ding S.J."/>
            <person name="Wang X.J."/>
            <person name="Zhu J.G."/>
            <person name="Ruan X.D."/>
            <person name="Zhao L."/>
            <person name="Wei J.T."/>
            <person name="Ye R.Z."/>
            <person name="Que T.C."/>
            <person name="Du C.H."/>
            <person name="Zhou Y.H."/>
            <person name="Cheng J.X."/>
            <person name="Dai P.F."/>
            <person name="Guo W.B."/>
            <person name="Han X.H."/>
            <person name="Huang E.J."/>
            <person name="Li L.F."/>
            <person name="Wei W."/>
            <person name="Gao Y.C."/>
            <person name="Liu J.Z."/>
            <person name="Shao H.Z."/>
            <person name="Wang X."/>
            <person name="Wang C.C."/>
            <person name="Yang T.C."/>
            <person name="Huo Q.B."/>
            <person name="Li W."/>
            <person name="Chen H.Y."/>
            <person name="Chen S.E."/>
            <person name="Zhou L.G."/>
            <person name="Ni X.B."/>
            <person name="Tian J.H."/>
            <person name="Sheng Y."/>
            <person name="Liu T."/>
            <person name="Pan Y.S."/>
            <person name="Xia L.Y."/>
            <person name="Li J."/>
            <person name="Zhao F."/>
            <person name="Cao W.C."/>
        </authorList>
    </citation>
    <scope>NUCLEOTIDE SEQUENCE</scope>
    <source>
        <strain evidence="9">Rsan-2018</strain>
    </source>
</reference>
<keyword evidence="6" id="KW-0325">Glycoprotein</keyword>
<dbReference type="InterPro" id="IPR023796">
    <property type="entry name" value="Serpin_dom"/>
</dbReference>
<dbReference type="Proteomes" id="UP000821837">
    <property type="component" value="Chromosome 3"/>
</dbReference>
<comment type="similarity">
    <text evidence="2 7">Belongs to the serpin family.</text>
</comment>
<evidence type="ECO:0000256" key="1">
    <source>
        <dbReference type="ARBA" id="ARBA00004613"/>
    </source>
</evidence>
<dbReference type="Gene3D" id="3.30.497.10">
    <property type="entry name" value="Antithrombin, subunit I, domain 2"/>
    <property type="match status" value="1"/>
</dbReference>
<dbReference type="GO" id="GO:0004867">
    <property type="term" value="F:serine-type endopeptidase inhibitor activity"/>
    <property type="evidence" value="ECO:0007669"/>
    <property type="project" value="UniProtKB-KW"/>
</dbReference>
<keyword evidence="3" id="KW-0964">Secreted</keyword>
<keyword evidence="10" id="KW-1185">Reference proteome</keyword>
<feature type="domain" description="Serpin" evidence="8">
    <location>
        <begin position="15"/>
        <end position="381"/>
    </location>
</feature>
<dbReference type="CDD" id="cd00172">
    <property type="entry name" value="serpin"/>
    <property type="match status" value="1"/>
</dbReference>
<dbReference type="InterPro" id="IPR042185">
    <property type="entry name" value="Serpin_sf_2"/>
</dbReference>
<dbReference type="AlphaFoldDB" id="A0A9D4PZK2"/>
<evidence type="ECO:0000259" key="8">
    <source>
        <dbReference type="SMART" id="SM00093"/>
    </source>
</evidence>
<organism evidence="9 10">
    <name type="scientific">Rhipicephalus sanguineus</name>
    <name type="common">Brown dog tick</name>
    <name type="synonym">Ixodes sanguineus</name>
    <dbReference type="NCBI Taxonomy" id="34632"/>
    <lineage>
        <taxon>Eukaryota</taxon>
        <taxon>Metazoa</taxon>
        <taxon>Ecdysozoa</taxon>
        <taxon>Arthropoda</taxon>
        <taxon>Chelicerata</taxon>
        <taxon>Arachnida</taxon>
        <taxon>Acari</taxon>
        <taxon>Parasitiformes</taxon>
        <taxon>Ixodida</taxon>
        <taxon>Ixodoidea</taxon>
        <taxon>Ixodidae</taxon>
        <taxon>Rhipicephalinae</taxon>
        <taxon>Rhipicephalus</taxon>
        <taxon>Rhipicephalus</taxon>
    </lineage>
</organism>
<dbReference type="VEuPathDB" id="VectorBase:RSAN_044844"/>
<comment type="caution">
    <text evidence="9">The sequence shown here is derived from an EMBL/GenBank/DDBJ whole genome shotgun (WGS) entry which is preliminary data.</text>
</comment>
<evidence type="ECO:0000256" key="2">
    <source>
        <dbReference type="ARBA" id="ARBA00009500"/>
    </source>
</evidence>
<evidence type="ECO:0000256" key="3">
    <source>
        <dbReference type="ARBA" id="ARBA00022525"/>
    </source>
</evidence>
<dbReference type="PANTHER" id="PTHR11461">
    <property type="entry name" value="SERINE PROTEASE INHIBITOR, SERPIN"/>
    <property type="match status" value="1"/>
</dbReference>
<reference evidence="9" key="2">
    <citation type="submission" date="2021-09" db="EMBL/GenBank/DDBJ databases">
        <authorList>
            <person name="Jia N."/>
            <person name="Wang J."/>
            <person name="Shi W."/>
            <person name="Du L."/>
            <person name="Sun Y."/>
            <person name="Zhan W."/>
            <person name="Jiang J."/>
            <person name="Wang Q."/>
            <person name="Zhang B."/>
            <person name="Ji P."/>
            <person name="Sakyi L.B."/>
            <person name="Cui X."/>
            <person name="Yuan T."/>
            <person name="Jiang B."/>
            <person name="Yang W."/>
            <person name="Lam T.T.-Y."/>
            <person name="Chang Q."/>
            <person name="Ding S."/>
            <person name="Wang X."/>
            <person name="Zhu J."/>
            <person name="Ruan X."/>
            <person name="Zhao L."/>
            <person name="Wei J."/>
            <person name="Que T."/>
            <person name="Du C."/>
            <person name="Cheng J."/>
            <person name="Dai P."/>
            <person name="Han X."/>
            <person name="Huang E."/>
            <person name="Gao Y."/>
            <person name="Liu J."/>
            <person name="Shao H."/>
            <person name="Ye R."/>
            <person name="Li L."/>
            <person name="Wei W."/>
            <person name="Wang X."/>
            <person name="Wang C."/>
            <person name="Huo Q."/>
            <person name="Li W."/>
            <person name="Guo W."/>
            <person name="Chen H."/>
            <person name="Chen S."/>
            <person name="Zhou L."/>
            <person name="Zhou L."/>
            <person name="Ni X."/>
            <person name="Tian J."/>
            <person name="Zhou Y."/>
            <person name="Sheng Y."/>
            <person name="Liu T."/>
            <person name="Pan Y."/>
            <person name="Xia L."/>
            <person name="Li J."/>
            <person name="Zhao F."/>
            <person name="Cao W."/>
        </authorList>
    </citation>
    <scope>NUCLEOTIDE SEQUENCE</scope>
    <source>
        <strain evidence="9">Rsan-2018</strain>
        <tissue evidence="9">Larvae</tissue>
    </source>
</reference>
<dbReference type="EMBL" id="JABSTV010001249">
    <property type="protein sequence ID" value="KAH7961787.1"/>
    <property type="molecule type" value="Genomic_DNA"/>
</dbReference>
<dbReference type="InterPro" id="IPR042178">
    <property type="entry name" value="Serpin_sf_1"/>
</dbReference>
<dbReference type="VEuPathDB" id="VectorBase:RSAN_057535"/>
<dbReference type="InterPro" id="IPR023795">
    <property type="entry name" value="Serpin_CS"/>
</dbReference>
<evidence type="ECO:0000256" key="5">
    <source>
        <dbReference type="ARBA" id="ARBA00022900"/>
    </source>
</evidence>
<evidence type="ECO:0000313" key="9">
    <source>
        <dbReference type="EMBL" id="KAH7961787.1"/>
    </source>
</evidence>
<evidence type="ECO:0000256" key="4">
    <source>
        <dbReference type="ARBA" id="ARBA00022690"/>
    </source>
</evidence>